<accession>A0A927RDJ2</accession>
<evidence type="ECO:0000313" key="3">
    <source>
        <dbReference type="Proteomes" id="UP000638648"/>
    </source>
</evidence>
<dbReference type="AlphaFoldDB" id="A0A927RDJ2"/>
<reference evidence="2" key="1">
    <citation type="submission" date="2020-10" db="EMBL/GenBank/DDBJ databases">
        <title>Sequencing the genomes of 1000 actinobacteria strains.</title>
        <authorList>
            <person name="Klenk H.-P."/>
        </authorList>
    </citation>
    <scope>NUCLEOTIDE SEQUENCE</scope>
    <source>
        <strain evidence="2">DSM 45354</strain>
    </source>
</reference>
<comment type="caution">
    <text evidence="2">The sequence shown here is derived from an EMBL/GenBank/DDBJ whole genome shotgun (WGS) entry which is preliminary data.</text>
</comment>
<feature type="region of interest" description="Disordered" evidence="1">
    <location>
        <begin position="50"/>
        <end position="101"/>
    </location>
</feature>
<feature type="compositionally biased region" description="Low complexity" evidence="1">
    <location>
        <begin position="64"/>
        <end position="82"/>
    </location>
</feature>
<evidence type="ECO:0000256" key="1">
    <source>
        <dbReference type="SAM" id="MobiDB-lite"/>
    </source>
</evidence>
<keyword evidence="3" id="KW-1185">Reference proteome</keyword>
<proteinExistence type="predicted"/>
<dbReference type="EMBL" id="JADBEM010000001">
    <property type="protein sequence ID" value="MBE1608205.1"/>
    <property type="molecule type" value="Genomic_DNA"/>
</dbReference>
<dbReference type="RefSeq" id="WP_192752017.1">
    <property type="nucleotide sequence ID" value="NZ_BAABJL010000099.1"/>
</dbReference>
<name>A0A927RDJ2_9ACTN</name>
<gene>
    <name evidence="2" type="ORF">HEB94_005053</name>
</gene>
<organism evidence="2 3">
    <name type="scientific">Actinopolymorpha pittospori</name>
    <dbReference type="NCBI Taxonomy" id="648752"/>
    <lineage>
        <taxon>Bacteria</taxon>
        <taxon>Bacillati</taxon>
        <taxon>Actinomycetota</taxon>
        <taxon>Actinomycetes</taxon>
        <taxon>Propionibacteriales</taxon>
        <taxon>Actinopolymorphaceae</taxon>
        <taxon>Actinopolymorpha</taxon>
    </lineage>
</organism>
<dbReference type="Proteomes" id="UP000638648">
    <property type="component" value="Unassembled WGS sequence"/>
</dbReference>
<sequence length="201" mass="20351">MVLSLSPEGLRQPVGVAPRLRFVTNSLKLAATFMVLAAVTGCGSMSGVEPGSLDSDAPTGDTVTSASTATTGTATAGTATATPVRVTSVPTPSAPPRLTGPATLTATDVNATVRLHRGQSAHVILAGTGGFAWHVPAATGTVVRRSDAGGGYPTQEPARATFTAIRIGRAVISATDDIGCLHTRPACLPPTRLWQATIIVE</sequence>
<protein>
    <submittedName>
        <fullName evidence="2">Uncharacterized protein</fullName>
    </submittedName>
</protein>
<evidence type="ECO:0000313" key="2">
    <source>
        <dbReference type="EMBL" id="MBE1608205.1"/>
    </source>
</evidence>